<feature type="region of interest" description="Disordered" evidence="1">
    <location>
        <begin position="1"/>
        <end position="36"/>
    </location>
</feature>
<feature type="non-terminal residue" evidence="2">
    <location>
        <position position="1"/>
    </location>
</feature>
<evidence type="ECO:0000313" key="2">
    <source>
        <dbReference type="EMBL" id="CAA9586365.1"/>
    </source>
</evidence>
<feature type="region of interest" description="Disordered" evidence="1">
    <location>
        <begin position="51"/>
        <end position="77"/>
    </location>
</feature>
<feature type="compositionally biased region" description="Basic and acidic residues" evidence="1">
    <location>
        <begin position="1"/>
        <end position="12"/>
    </location>
</feature>
<organism evidence="2">
    <name type="scientific">uncultured Thermomicrobiales bacterium</name>
    <dbReference type="NCBI Taxonomy" id="1645740"/>
    <lineage>
        <taxon>Bacteria</taxon>
        <taxon>Pseudomonadati</taxon>
        <taxon>Thermomicrobiota</taxon>
        <taxon>Thermomicrobia</taxon>
        <taxon>Thermomicrobiales</taxon>
        <taxon>environmental samples</taxon>
    </lineage>
</organism>
<name>A0A6J4VR79_9BACT</name>
<gene>
    <name evidence="2" type="ORF">AVDCRST_MAG18-3909</name>
</gene>
<sequence>DHAPHLSHDAARSGRRAGGSLPAGLRTRDHEAGGFPLDDARARLRVRDAVRDRHRVRDRGATPSLGRGRGPHGHLAADRCPLRRLQRPGVRYSRL</sequence>
<dbReference type="EMBL" id="CADCWN010000312">
    <property type="protein sequence ID" value="CAA9586365.1"/>
    <property type="molecule type" value="Genomic_DNA"/>
</dbReference>
<feature type="compositionally biased region" description="Basic and acidic residues" evidence="1">
    <location>
        <begin position="26"/>
        <end position="36"/>
    </location>
</feature>
<dbReference type="AlphaFoldDB" id="A0A6J4VR79"/>
<proteinExistence type="predicted"/>
<evidence type="ECO:0000256" key="1">
    <source>
        <dbReference type="SAM" id="MobiDB-lite"/>
    </source>
</evidence>
<reference evidence="2" key="1">
    <citation type="submission" date="2020-02" db="EMBL/GenBank/DDBJ databases">
        <authorList>
            <person name="Meier V. D."/>
        </authorList>
    </citation>
    <scope>NUCLEOTIDE SEQUENCE</scope>
    <source>
        <strain evidence="2">AVDCRST_MAG18</strain>
    </source>
</reference>
<accession>A0A6J4VR79</accession>
<feature type="non-terminal residue" evidence="2">
    <location>
        <position position="95"/>
    </location>
</feature>
<protein>
    <submittedName>
        <fullName evidence="2">Uncharacterized protein</fullName>
    </submittedName>
</protein>